<sequence>MDLKKRIVILAGAVGLFFYSATQEQLISVIADYNLGWYQLGLPIAWGVVLGGVCALLKFRWLLSWLPPVVLVASAITTMGIIGGVAVYVKHQLFVLALPPLQLGAVGIGLYLFAVSLTRLLGDIEARSSEKEKKS</sequence>
<gene>
    <name evidence="2" type="ORF">CEW91_05360</name>
    <name evidence="3" type="ORF">CWI73_02890</name>
</gene>
<feature type="transmembrane region" description="Helical" evidence="1">
    <location>
        <begin position="101"/>
        <end position="121"/>
    </location>
</feature>
<dbReference type="AlphaFoldDB" id="A0A241R2T8"/>
<dbReference type="Proteomes" id="UP000197717">
    <property type="component" value="Chromosome"/>
</dbReference>
<keyword evidence="1" id="KW-0812">Transmembrane</keyword>
<evidence type="ECO:0000256" key="1">
    <source>
        <dbReference type="SAM" id="Phobius"/>
    </source>
</evidence>
<dbReference type="EMBL" id="PIQA01000001">
    <property type="protein sequence ID" value="RUO67821.1"/>
    <property type="molecule type" value="Genomic_DNA"/>
</dbReference>
<protein>
    <submittedName>
        <fullName evidence="3">Uncharacterized protein</fullName>
    </submittedName>
</protein>
<dbReference type="EMBL" id="CP022133">
    <property type="protein sequence ID" value="ASG65598.1"/>
    <property type="molecule type" value="Genomic_DNA"/>
</dbReference>
<feature type="transmembrane region" description="Helical" evidence="1">
    <location>
        <begin position="36"/>
        <end position="57"/>
    </location>
</feature>
<evidence type="ECO:0000313" key="4">
    <source>
        <dbReference type="Proteomes" id="UP000197717"/>
    </source>
</evidence>
<keyword evidence="1" id="KW-0472">Membrane</keyword>
<dbReference type="KEGG" id="ipi:CEW91_05360"/>
<dbReference type="Proteomes" id="UP000288361">
    <property type="component" value="Unassembled WGS sequence"/>
</dbReference>
<evidence type="ECO:0000313" key="2">
    <source>
        <dbReference type="EMBL" id="ASG65598.1"/>
    </source>
</evidence>
<reference evidence="2 4" key="2">
    <citation type="submission" date="2017-06" db="EMBL/GenBank/DDBJ databases">
        <title>Complete genome sequence of Idiomarina piscisalsi strain 10PY1A isolated from soil of Soudi Arabia.</title>
        <authorList>
            <person name="Kim M.-C."/>
            <person name="Jung B.K."/>
            <person name="Budiyanto F."/>
            <person name="Nzila A."/>
            <person name="Shin J.-H."/>
        </authorList>
    </citation>
    <scope>NUCLEOTIDE SEQUENCE [LARGE SCALE GENOMIC DNA]</scope>
    <source>
        <strain evidence="2 4">10PY1A</strain>
    </source>
</reference>
<accession>A0A241R2T8</accession>
<feature type="transmembrane region" description="Helical" evidence="1">
    <location>
        <begin position="69"/>
        <end position="89"/>
    </location>
</feature>
<reference evidence="3 5" key="1">
    <citation type="journal article" date="2011" name="Front. Microbiol.">
        <title>Genomic signatures of strain selection and enhancement in Bacillus atrophaeus var. globigii, a historical biowarfare simulant.</title>
        <authorList>
            <person name="Gibbons H.S."/>
            <person name="Broomall S.M."/>
            <person name="McNew L.A."/>
            <person name="Daligault H."/>
            <person name="Chapman C."/>
            <person name="Bruce D."/>
            <person name="Karavis M."/>
            <person name="Krepps M."/>
            <person name="McGregor P.A."/>
            <person name="Hong C."/>
            <person name="Park K.H."/>
            <person name="Akmal A."/>
            <person name="Feldman A."/>
            <person name="Lin J.S."/>
            <person name="Chang W.E."/>
            <person name="Higgs B.W."/>
            <person name="Demirev P."/>
            <person name="Lindquist J."/>
            <person name="Liem A."/>
            <person name="Fochler E."/>
            <person name="Read T.D."/>
            <person name="Tapia R."/>
            <person name="Johnson S."/>
            <person name="Bishop-Lilly K.A."/>
            <person name="Detter C."/>
            <person name="Han C."/>
            <person name="Sozhamannan S."/>
            <person name="Rosenzweig C.N."/>
            <person name="Skowronski E.W."/>
        </authorList>
    </citation>
    <scope>NUCLEOTIDE SEQUENCE [LARGE SCALE GENOMIC DNA]</scope>
    <source>
        <strain evidence="3 5">TPS4-2</strain>
    </source>
</reference>
<keyword evidence="4" id="KW-1185">Reference proteome</keyword>
<proteinExistence type="predicted"/>
<keyword evidence="1" id="KW-1133">Transmembrane helix</keyword>
<name>A0A241R2T8_9GAMM</name>
<evidence type="ECO:0000313" key="5">
    <source>
        <dbReference type="Proteomes" id="UP000288361"/>
    </source>
</evidence>
<evidence type="ECO:0000313" key="3">
    <source>
        <dbReference type="EMBL" id="RUO67821.1"/>
    </source>
</evidence>
<dbReference type="RefSeq" id="WP_088768004.1">
    <property type="nucleotide sequence ID" value="NZ_CP022133.1"/>
</dbReference>
<organism evidence="3 5">
    <name type="scientific">Idiomarina piscisalsi</name>
    <dbReference type="NCBI Taxonomy" id="1096243"/>
    <lineage>
        <taxon>Bacteria</taxon>
        <taxon>Pseudomonadati</taxon>
        <taxon>Pseudomonadota</taxon>
        <taxon>Gammaproteobacteria</taxon>
        <taxon>Alteromonadales</taxon>
        <taxon>Idiomarinaceae</taxon>
        <taxon>Idiomarina</taxon>
    </lineage>
</organism>